<dbReference type="SMART" id="SM00355">
    <property type="entry name" value="ZnF_C2H2"/>
    <property type="match status" value="7"/>
</dbReference>
<evidence type="ECO:0000256" key="3">
    <source>
        <dbReference type="ARBA" id="ARBA00022737"/>
    </source>
</evidence>
<accession>A0AAD9J7T2</accession>
<dbReference type="PANTHER" id="PTHR24404">
    <property type="entry name" value="ZINC FINGER PROTEIN"/>
    <property type="match status" value="1"/>
</dbReference>
<dbReference type="InterPro" id="IPR050589">
    <property type="entry name" value="Ikaros_C2H2-ZF"/>
</dbReference>
<dbReference type="PANTHER" id="PTHR24404:SF114">
    <property type="entry name" value="KLUMPFUSS, ISOFORM B-RELATED"/>
    <property type="match status" value="1"/>
</dbReference>
<dbReference type="SUPFAM" id="SSF57667">
    <property type="entry name" value="beta-beta-alpha zinc fingers"/>
    <property type="match status" value="2"/>
</dbReference>
<evidence type="ECO:0000313" key="11">
    <source>
        <dbReference type="Proteomes" id="UP001208570"/>
    </source>
</evidence>
<dbReference type="FunFam" id="3.30.160.60:FF:000072">
    <property type="entry name" value="zinc finger protein 143 isoform X1"/>
    <property type="match status" value="2"/>
</dbReference>
<protein>
    <recommendedName>
        <fullName evidence="9">C2H2-type domain-containing protein</fullName>
    </recommendedName>
</protein>
<keyword evidence="2" id="KW-0479">Metal-binding</keyword>
<dbReference type="PROSITE" id="PS50157">
    <property type="entry name" value="ZINC_FINGER_C2H2_2"/>
    <property type="match status" value="5"/>
</dbReference>
<evidence type="ECO:0000256" key="5">
    <source>
        <dbReference type="ARBA" id="ARBA00022833"/>
    </source>
</evidence>
<feature type="domain" description="C2H2-type" evidence="9">
    <location>
        <begin position="248"/>
        <end position="281"/>
    </location>
</feature>
<comment type="subcellular location">
    <subcellularLocation>
        <location evidence="1">Nucleus</location>
    </subcellularLocation>
</comment>
<evidence type="ECO:0000256" key="6">
    <source>
        <dbReference type="ARBA" id="ARBA00023125"/>
    </source>
</evidence>
<dbReference type="GO" id="GO:0003700">
    <property type="term" value="F:DNA-binding transcription factor activity"/>
    <property type="evidence" value="ECO:0007669"/>
    <property type="project" value="TreeGrafter"/>
</dbReference>
<dbReference type="PROSITE" id="PS00028">
    <property type="entry name" value="ZINC_FINGER_C2H2_1"/>
    <property type="match status" value="6"/>
</dbReference>
<feature type="domain" description="C2H2-type" evidence="9">
    <location>
        <begin position="278"/>
        <end position="307"/>
    </location>
</feature>
<dbReference type="InterPro" id="IPR013087">
    <property type="entry name" value="Znf_C2H2_type"/>
</dbReference>
<feature type="domain" description="C2H2-type" evidence="9">
    <location>
        <begin position="306"/>
        <end position="335"/>
    </location>
</feature>
<feature type="domain" description="C2H2-type" evidence="9">
    <location>
        <begin position="110"/>
        <end position="133"/>
    </location>
</feature>
<dbReference type="InterPro" id="IPR036236">
    <property type="entry name" value="Znf_C2H2_sf"/>
</dbReference>
<proteinExistence type="predicted"/>
<organism evidence="10 11">
    <name type="scientific">Paralvinella palmiformis</name>
    <dbReference type="NCBI Taxonomy" id="53620"/>
    <lineage>
        <taxon>Eukaryota</taxon>
        <taxon>Metazoa</taxon>
        <taxon>Spiralia</taxon>
        <taxon>Lophotrochozoa</taxon>
        <taxon>Annelida</taxon>
        <taxon>Polychaeta</taxon>
        <taxon>Sedentaria</taxon>
        <taxon>Canalipalpata</taxon>
        <taxon>Terebellida</taxon>
        <taxon>Terebelliformia</taxon>
        <taxon>Alvinellidae</taxon>
        <taxon>Paralvinella</taxon>
    </lineage>
</organism>
<keyword evidence="5" id="KW-0862">Zinc</keyword>
<evidence type="ECO:0000256" key="1">
    <source>
        <dbReference type="ARBA" id="ARBA00004123"/>
    </source>
</evidence>
<dbReference type="GO" id="GO:0008270">
    <property type="term" value="F:zinc ion binding"/>
    <property type="evidence" value="ECO:0007669"/>
    <property type="project" value="UniProtKB-KW"/>
</dbReference>
<dbReference type="Pfam" id="PF00096">
    <property type="entry name" value="zf-C2H2"/>
    <property type="match status" value="4"/>
</dbReference>
<evidence type="ECO:0000259" key="9">
    <source>
        <dbReference type="PROSITE" id="PS50157"/>
    </source>
</evidence>
<keyword evidence="4 8" id="KW-0863">Zinc-finger</keyword>
<evidence type="ECO:0000256" key="2">
    <source>
        <dbReference type="ARBA" id="ARBA00022723"/>
    </source>
</evidence>
<keyword evidence="11" id="KW-1185">Reference proteome</keyword>
<sequence>MEHEEILSINFSSGGTSGSTVPLVDDLCKMFQTDPEQNNIDRDSLLYLECHGDESNDVLLEEQIDALHKETNHLAGNVTHIDIASGTSAIYRVSFPETILNGCQGNLRHFMCDLCLKSFTRKNLLQDHKSSVHKLLDLFPCSLCSYKGQRYRHWFKHMKRMHPEAKIVLEQEKKWGSQFSGVNDRTDESFLTEQPSKMENQASYKEDVEEVVTSNTASPNHLCQVCGKMFTNRHSLRYHKRIHVEKSHTCLIPGCSKLFKNSSALNEHRITVHGVHIYKCPEKNCSKSYALKRDLNHHLSTHTGKFSCTVDGCTKTFRDQHSLNLHIKTHTGEKDQKCPYCSYVCIQRSALKLHKQRKHRHQLDFM</sequence>
<name>A0AAD9J7T2_9ANNE</name>
<gene>
    <name evidence="10" type="ORF">LSH36_551g01013</name>
</gene>
<comment type="caution">
    <text evidence="10">The sequence shown here is derived from an EMBL/GenBank/DDBJ whole genome shotgun (WGS) entry which is preliminary data.</text>
</comment>
<evidence type="ECO:0000313" key="10">
    <source>
        <dbReference type="EMBL" id="KAK2147465.1"/>
    </source>
</evidence>
<reference evidence="10" key="1">
    <citation type="journal article" date="2023" name="Mol. Biol. Evol.">
        <title>Third-Generation Sequencing Reveals the Adaptive Role of the Epigenome in Three Deep-Sea Polychaetes.</title>
        <authorList>
            <person name="Perez M."/>
            <person name="Aroh O."/>
            <person name="Sun Y."/>
            <person name="Lan Y."/>
            <person name="Juniper S.K."/>
            <person name="Young C.R."/>
            <person name="Angers B."/>
            <person name="Qian P.Y."/>
        </authorList>
    </citation>
    <scope>NUCLEOTIDE SEQUENCE</scope>
    <source>
        <strain evidence="10">P08H-3</strain>
    </source>
</reference>
<dbReference type="EMBL" id="JAODUP010000551">
    <property type="protein sequence ID" value="KAK2147465.1"/>
    <property type="molecule type" value="Genomic_DNA"/>
</dbReference>
<dbReference type="Gene3D" id="3.30.160.60">
    <property type="entry name" value="Classic Zinc Finger"/>
    <property type="match status" value="5"/>
</dbReference>
<dbReference type="GO" id="GO:0005634">
    <property type="term" value="C:nucleus"/>
    <property type="evidence" value="ECO:0007669"/>
    <property type="project" value="UniProtKB-SubCell"/>
</dbReference>
<keyword evidence="3" id="KW-0677">Repeat</keyword>
<dbReference type="Proteomes" id="UP001208570">
    <property type="component" value="Unassembled WGS sequence"/>
</dbReference>
<evidence type="ECO:0000256" key="4">
    <source>
        <dbReference type="ARBA" id="ARBA00022771"/>
    </source>
</evidence>
<dbReference type="GO" id="GO:0006357">
    <property type="term" value="P:regulation of transcription by RNA polymerase II"/>
    <property type="evidence" value="ECO:0007669"/>
    <property type="project" value="TreeGrafter"/>
</dbReference>
<evidence type="ECO:0000256" key="8">
    <source>
        <dbReference type="PROSITE-ProRule" id="PRU00042"/>
    </source>
</evidence>
<dbReference type="AlphaFoldDB" id="A0AAD9J7T2"/>
<keyword evidence="7" id="KW-0539">Nucleus</keyword>
<feature type="domain" description="C2H2-type" evidence="9">
    <location>
        <begin position="221"/>
        <end position="248"/>
    </location>
</feature>
<evidence type="ECO:0000256" key="7">
    <source>
        <dbReference type="ARBA" id="ARBA00023242"/>
    </source>
</evidence>
<keyword evidence="6" id="KW-0238">DNA-binding</keyword>
<dbReference type="GO" id="GO:0000978">
    <property type="term" value="F:RNA polymerase II cis-regulatory region sequence-specific DNA binding"/>
    <property type="evidence" value="ECO:0007669"/>
    <property type="project" value="TreeGrafter"/>
</dbReference>